<evidence type="ECO:0000256" key="9">
    <source>
        <dbReference type="ARBA" id="ARBA00029986"/>
    </source>
</evidence>
<dbReference type="NCBIfam" id="TIGR00115">
    <property type="entry name" value="tig"/>
    <property type="match status" value="1"/>
</dbReference>
<dbReference type="Proteomes" id="UP000494245">
    <property type="component" value="Unassembled WGS sequence"/>
</dbReference>
<keyword evidence="15" id="KW-1185">Reference proteome</keyword>
<evidence type="ECO:0000259" key="12">
    <source>
        <dbReference type="Pfam" id="PF05697"/>
    </source>
</evidence>
<dbReference type="HAMAP" id="MF_00303">
    <property type="entry name" value="Trigger_factor_Tig"/>
    <property type="match status" value="1"/>
</dbReference>
<name>A0A6V8LY20_9BACT</name>
<comment type="domain">
    <text evidence="10">Consists of 3 domains; the N-terminus binds the ribosome, the middle domain has PPIase activity, while the C-terminus has intrinsic chaperone activity on its own.</text>
</comment>
<evidence type="ECO:0000256" key="7">
    <source>
        <dbReference type="ARBA" id="ARBA00023186"/>
    </source>
</evidence>
<comment type="similarity">
    <text evidence="2 10">Belongs to the FKBP-type PPIase family. Tig subfamily.</text>
</comment>
<dbReference type="Pfam" id="PF00254">
    <property type="entry name" value="FKBP_C"/>
    <property type="match status" value="1"/>
</dbReference>
<feature type="domain" description="Trigger factor ribosome-binding bacterial" evidence="12">
    <location>
        <begin position="1"/>
        <end position="144"/>
    </location>
</feature>
<dbReference type="AlphaFoldDB" id="A0A6V8LY20"/>
<dbReference type="Gene3D" id="3.30.70.1050">
    <property type="entry name" value="Trigger factor ribosome-binding domain"/>
    <property type="match status" value="1"/>
</dbReference>
<dbReference type="Gene3D" id="1.10.3120.10">
    <property type="entry name" value="Trigger factor, C-terminal domain"/>
    <property type="match status" value="1"/>
</dbReference>
<feature type="domain" description="Trigger factor C-terminal" evidence="13">
    <location>
        <begin position="263"/>
        <end position="418"/>
    </location>
</feature>
<evidence type="ECO:0000313" key="15">
    <source>
        <dbReference type="Proteomes" id="UP000494245"/>
    </source>
</evidence>
<evidence type="ECO:0000313" key="14">
    <source>
        <dbReference type="EMBL" id="GFK94547.1"/>
    </source>
</evidence>
<dbReference type="InterPro" id="IPR036611">
    <property type="entry name" value="Trigger_fac_ribosome-bd_sf"/>
</dbReference>
<dbReference type="EMBL" id="BLTE01000010">
    <property type="protein sequence ID" value="GFK94547.1"/>
    <property type="molecule type" value="Genomic_DNA"/>
</dbReference>
<keyword evidence="6 10" id="KW-0697">Rotamase</keyword>
<dbReference type="Gene3D" id="3.10.50.40">
    <property type="match status" value="1"/>
</dbReference>
<dbReference type="EC" id="5.2.1.8" evidence="3 10"/>
<keyword evidence="10" id="KW-0132">Cell division</keyword>
<dbReference type="RefSeq" id="WP_173084727.1">
    <property type="nucleotide sequence ID" value="NZ_BLTE01000010.1"/>
</dbReference>
<dbReference type="GO" id="GO:0015031">
    <property type="term" value="P:protein transport"/>
    <property type="evidence" value="ECO:0007669"/>
    <property type="project" value="UniProtKB-UniRule"/>
</dbReference>
<dbReference type="GO" id="GO:0003755">
    <property type="term" value="F:peptidyl-prolyl cis-trans isomerase activity"/>
    <property type="evidence" value="ECO:0007669"/>
    <property type="project" value="UniProtKB-UniRule"/>
</dbReference>
<dbReference type="SUPFAM" id="SSF109998">
    <property type="entry name" value="Triger factor/SurA peptide-binding domain-like"/>
    <property type="match status" value="1"/>
</dbReference>
<keyword evidence="8 10" id="KW-0413">Isomerase</keyword>
<dbReference type="InterPro" id="IPR001179">
    <property type="entry name" value="PPIase_FKBP_dom"/>
</dbReference>
<dbReference type="GO" id="GO:0051301">
    <property type="term" value="P:cell division"/>
    <property type="evidence" value="ECO:0007669"/>
    <property type="project" value="UniProtKB-KW"/>
</dbReference>
<evidence type="ECO:0000256" key="6">
    <source>
        <dbReference type="ARBA" id="ARBA00023110"/>
    </source>
</evidence>
<evidence type="ECO:0000256" key="1">
    <source>
        <dbReference type="ARBA" id="ARBA00000971"/>
    </source>
</evidence>
<dbReference type="PIRSF" id="PIRSF003095">
    <property type="entry name" value="Trigger_factor"/>
    <property type="match status" value="1"/>
</dbReference>
<keyword evidence="10" id="KW-0131">Cell cycle</keyword>
<reference evidence="14 15" key="1">
    <citation type="submission" date="2020-04" db="EMBL/GenBank/DDBJ databases">
        <authorList>
            <consortium name="Desulfovibrio sp. FSS-1 genome sequencing consortium"/>
            <person name="Shimoshige H."/>
            <person name="Kobayashi H."/>
            <person name="Maekawa T."/>
        </authorList>
    </citation>
    <scope>NUCLEOTIDE SEQUENCE [LARGE SCALE GENOMIC DNA]</scope>
    <source>
        <strain evidence="14 15">SIID29052-01</strain>
    </source>
</reference>
<dbReference type="SUPFAM" id="SSF102735">
    <property type="entry name" value="Trigger factor ribosome-binding domain"/>
    <property type="match status" value="1"/>
</dbReference>
<evidence type="ECO:0000256" key="2">
    <source>
        <dbReference type="ARBA" id="ARBA00005464"/>
    </source>
</evidence>
<evidence type="ECO:0000256" key="5">
    <source>
        <dbReference type="ARBA" id="ARBA00022490"/>
    </source>
</evidence>
<sequence>MEYTVNDISPVETKVSITVPAEEVDASLAVTTALYRQNLDLRGFRKGKVPSSLVESKFRKQILREAANELMNVHINEIMSSLKYLAIAKLDVSPVELEKGKGIDYTLSFEHCPEFDLPEYKGLEVEEEEALASEEEIAKVIERIRGNLAELKVVKENRCPVDGDVAVVSFHATKDGEPVPGVRAENFQLALGEGQALPDFENLVKNTSSGATNTAPVSFPADFINQELAGKTVDMTVTVHVVKEKDLPPVDDELAQKAGSFESLEKLRDAISRSYVQSRQQLFKATAQKKLLDGLLEKVDFPLPPAMVEEQIKLLVEDAKHKIERTGKSPEALGKSDEDLRAEAEPKAKEIVKTQLFLIKLSDKEGIETTPQEMDAYFMQIASRTGQDVLAVKQHYEQNGLIIPVRDKLLADKAMDFVYTQAKVTKVPVKDPQAAEA</sequence>
<comment type="catalytic activity">
    <reaction evidence="1 10">
        <text>[protein]-peptidylproline (omega=180) = [protein]-peptidylproline (omega=0)</text>
        <dbReference type="Rhea" id="RHEA:16237"/>
        <dbReference type="Rhea" id="RHEA-COMP:10747"/>
        <dbReference type="Rhea" id="RHEA-COMP:10748"/>
        <dbReference type="ChEBI" id="CHEBI:83833"/>
        <dbReference type="ChEBI" id="CHEBI:83834"/>
        <dbReference type="EC" id="5.2.1.8"/>
    </reaction>
</comment>
<dbReference type="InterPro" id="IPR037041">
    <property type="entry name" value="Trigger_fac_C_sf"/>
</dbReference>
<dbReference type="InterPro" id="IPR027304">
    <property type="entry name" value="Trigger_fact/SurA_dom_sf"/>
</dbReference>
<evidence type="ECO:0000256" key="3">
    <source>
        <dbReference type="ARBA" id="ARBA00013194"/>
    </source>
</evidence>
<dbReference type="InterPro" id="IPR008880">
    <property type="entry name" value="Trigger_fac_C"/>
</dbReference>
<evidence type="ECO:0000256" key="8">
    <source>
        <dbReference type="ARBA" id="ARBA00023235"/>
    </source>
</evidence>
<gene>
    <name evidence="10 14" type="primary">tig</name>
    <name evidence="14" type="ORF">NNJEOMEG_02393</name>
</gene>
<proteinExistence type="inferred from homology"/>
<dbReference type="InterPro" id="IPR046357">
    <property type="entry name" value="PPIase_dom_sf"/>
</dbReference>
<evidence type="ECO:0000256" key="10">
    <source>
        <dbReference type="HAMAP-Rule" id="MF_00303"/>
    </source>
</evidence>
<feature type="domain" description="PPIase FKBP-type" evidence="11">
    <location>
        <begin position="159"/>
        <end position="233"/>
    </location>
</feature>
<dbReference type="InterPro" id="IPR005215">
    <property type="entry name" value="Trig_fac"/>
</dbReference>
<protein>
    <recommendedName>
        <fullName evidence="4 10">Trigger factor</fullName>
        <shortName evidence="10">TF</shortName>
        <ecNumber evidence="3 10">5.2.1.8</ecNumber>
    </recommendedName>
    <alternativeName>
        <fullName evidence="9 10">PPIase</fullName>
    </alternativeName>
</protein>
<dbReference type="InterPro" id="IPR008881">
    <property type="entry name" value="Trigger_fac_ribosome-bd_bac"/>
</dbReference>
<organism evidence="14 15">
    <name type="scientific">Fundidesulfovibrio magnetotacticus</name>
    <dbReference type="NCBI Taxonomy" id="2730080"/>
    <lineage>
        <taxon>Bacteria</taxon>
        <taxon>Pseudomonadati</taxon>
        <taxon>Thermodesulfobacteriota</taxon>
        <taxon>Desulfovibrionia</taxon>
        <taxon>Desulfovibrionales</taxon>
        <taxon>Desulfovibrionaceae</taxon>
        <taxon>Fundidesulfovibrio</taxon>
    </lineage>
</organism>
<evidence type="ECO:0000259" key="13">
    <source>
        <dbReference type="Pfam" id="PF05698"/>
    </source>
</evidence>
<comment type="caution">
    <text evidence="14">The sequence shown here is derived from an EMBL/GenBank/DDBJ whole genome shotgun (WGS) entry which is preliminary data.</text>
</comment>
<dbReference type="GO" id="GO:0006457">
    <property type="term" value="P:protein folding"/>
    <property type="evidence" value="ECO:0007669"/>
    <property type="project" value="UniProtKB-UniRule"/>
</dbReference>
<reference evidence="14 15" key="2">
    <citation type="submission" date="2020-05" db="EMBL/GenBank/DDBJ databases">
        <title>Draft genome sequence of Desulfovibrio sp. strainFSS-1.</title>
        <authorList>
            <person name="Shimoshige H."/>
            <person name="Kobayashi H."/>
            <person name="Maekawa T."/>
        </authorList>
    </citation>
    <scope>NUCLEOTIDE SEQUENCE [LARGE SCALE GENOMIC DNA]</scope>
    <source>
        <strain evidence="14 15">SIID29052-01</strain>
    </source>
</reference>
<keyword evidence="5 10" id="KW-0963">Cytoplasm</keyword>
<comment type="function">
    <text evidence="10">Involved in protein export. Acts as a chaperone by maintaining the newly synthesized protein in an open conformation. Functions as a peptidyl-prolyl cis-trans isomerase.</text>
</comment>
<dbReference type="SUPFAM" id="SSF54534">
    <property type="entry name" value="FKBP-like"/>
    <property type="match status" value="1"/>
</dbReference>
<dbReference type="Pfam" id="PF05697">
    <property type="entry name" value="Trigger_N"/>
    <property type="match status" value="1"/>
</dbReference>
<dbReference type="Pfam" id="PF05698">
    <property type="entry name" value="Trigger_C"/>
    <property type="match status" value="1"/>
</dbReference>
<comment type="subcellular location">
    <subcellularLocation>
        <location evidence="10">Cytoplasm</location>
    </subcellularLocation>
    <text evidence="10">About half TF is bound to the ribosome near the polypeptide exit tunnel while the other half is free in the cytoplasm.</text>
</comment>
<dbReference type="GO" id="GO:0005737">
    <property type="term" value="C:cytoplasm"/>
    <property type="evidence" value="ECO:0007669"/>
    <property type="project" value="UniProtKB-SubCell"/>
</dbReference>
<evidence type="ECO:0000256" key="4">
    <source>
        <dbReference type="ARBA" id="ARBA00016902"/>
    </source>
</evidence>
<keyword evidence="7 10" id="KW-0143">Chaperone</keyword>
<evidence type="ECO:0000259" key="11">
    <source>
        <dbReference type="Pfam" id="PF00254"/>
    </source>
</evidence>
<accession>A0A6V8LY20</accession>